<comment type="caution">
    <text evidence="1">The sequence shown here is derived from an EMBL/GenBank/DDBJ whole genome shotgun (WGS) entry which is preliminary data.</text>
</comment>
<sequence length="200" mass="23925">TRWISALEACWRIFGFDMLRINPSVLRLQIHLPKYQTVTFLEISNLKNILADEQNKQTMLMEYFEMNKVDPSACNFTYREFLRYYVWNNTAKKWIKHCQGQVIRRIYIVNSNKGERYYLRLLLNNVKEPEQIYHQTMHEAAQYQMPSALRQLFTMILLFGELNDVRSLWNISYIAMSEDFAIRGIPDGYSRINAILLHIK</sequence>
<dbReference type="EMBL" id="CAJVPW010023902">
    <property type="protein sequence ID" value="CAG8702833.1"/>
    <property type="molecule type" value="Genomic_DNA"/>
</dbReference>
<gene>
    <name evidence="1" type="ORF">SPELUC_LOCUS11364</name>
</gene>
<proteinExistence type="predicted"/>
<protein>
    <submittedName>
        <fullName evidence="1">7450_t:CDS:1</fullName>
    </submittedName>
</protein>
<feature type="non-terminal residue" evidence="1">
    <location>
        <position position="1"/>
    </location>
</feature>
<keyword evidence="2" id="KW-1185">Reference proteome</keyword>
<name>A0ACA9PD27_9GLOM</name>
<reference evidence="1" key="1">
    <citation type="submission" date="2021-06" db="EMBL/GenBank/DDBJ databases">
        <authorList>
            <person name="Kallberg Y."/>
            <person name="Tangrot J."/>
            <person name="Rosling A."/>
        </authorList>
    </citation>
    <scope>NUCLEOTIDE SEQUENCE</scope>
    <source>
        <strain evidence="1">28 12/20/2015</strain>
    </source>
</reference>
<evidence type="ECO:0000313" key="2">
    <source>
        <dbReference type="Proteomes" id="UP000789366"/>
    </source>
</evidence>
<dbReference type="Proteomes" id="UP000789366">
    <property type="component" value="Unassembled WGS sequence"/>
</dbReference>
<organism evidence="1 2">
    <name type="scientific">Cetraspora pellucida</name>
    <dbReference type="NCBI Taxonomy" id="1433469"/>
    <lineage>
        <taxon>Eukaryota</taxon>
        <taxon>Fungi</taxon>
        <taxon>Fungi incertae sedis</taxon>
        <taxon>Mucoromycota</taxon>
        <taxon>Glomeromycotina</taxon>
        <taxon>Glomeromycetes</taxon>
        <taxon>Diversisporales</taxon>
        <taxon>Gigasporaceae</taxon>
        <taxon>Cetraspora</taxon>
    </lineage>
</organism>
<evidence type="ECO:0000313" key="1">
    <source>
        <dbReference type="EMBL" id="CAG8702833.1"/>
    </source>
</evidence>
<accession>A0ACA9PD27</accession>